<proteinExistence type="predicted"/>
<gene>
    <name evidence="3" type="ORF">GCM10023231_35230</name>
</gene>
<dbReference type="Gene3D" id="3.40.50.300">
    <property type="entry name" value="P-loop containing nucleotide triphosphate hydrolases"/>
    <property type="match status" value="1"/>
</dbReference>
<accession>A0ABP9C1E1</accession>
<dbReference type="PANTHER" id="PTHR33295">
    <property type="entry name" value="ATPASE"/>
    <property type="match status" value="1"/>
</dbReference>
<dbReference type="GO" id="GO:0005524">
    <property type="term" value="F:ATP binding"/>
    <property type="evidence" value="ECO:0007669"/>
    <property type="project" value="UniProtKB-KW"/>
</dbReference>
<comment type="caution">
    <text evidence="3">The sequence shown here is derived from an EMBL/GenBank/DDBJ whole genome shotgun (WGS) entry which is preliminary data.</text>
</comment>
<evidence type="ECO:0000259" key="1">
    <source>
        <dbReference type="Pfam" id="PF13173"/>
    </source>
</evidence>
<dbReference type="Proteomes" id="UP001501411">
    <property type="component" value="Unassembled WGS sequence"/>
</dbReference>
<dbReference type="InterPro" id="IPR041682">
    <property type="entry name" value="AAA_14"/>
</dbReference>
<protein>
    <submittedName>
        <fullName evidence="3">ATP-binding protein</fullName>
    </submittedName>
</protein>
<sequence length="395" mass="46099">MYQRDIYPNLAQHLMKKQVTVITGMRRVGKSTAVKYLLAQVSHKNVLYLDCERIEIRVLFSHPNYEEIKIELEIMGFDFTKPGLIAIDEIQLSENLPSIIKYFYDTYEVKFVVTGSSSYYMKHRFSESLAGRKRIFEMYPLSFKEFLVFKRVWKNSFQKFAMKSFERPWFNRMKDLYQEFISFGGFPEVVLEEKEEDKKELLLDIVNSYIELDVKLLEDYSVSEDLYKLIKLLAARTGNKVDYSKLSSVLGMNRQKIASYIQLLESTYLIYQITPFTKNIDREIANQKKLYFADTGILNTLAGNAVSSGQVFENIVAVQLLGLREIQFYQRRNGQEIDFILDGSTAIEVKETPVLQDKNTLIQRASTIDIQQYWVAGRYPPSSNFEDFIWGGAIF</sequence>
<dbReference type="Pfam" id="PF13635">
    <property type="entry name" value="DUF4143"/>
    <property type="match status" value="1"/>
</dbReference>
<organism evidence="3 4">
    <name type="scientific">Olivibacter ginsenosidimutans</name>
    <dbReference type="NCBI Taxonomy" id="1176537"/>
    <lineage>
        <taxon>Bacteria</taxon>
        <taxon>Pseudomonadati</taxon>
        <taxon>Bacteroidota</taxon>
        <taxon>Sphingobacteriia</taxon>
        <taxon>Sphingobacteriales</taxon>
        <taxon>Sphingobacteriaceae</taxon>
        <taxon>Olivibacter</taxon>
    </lineage>
</organism>
<feature type="domain" description="DUF4143" evidence="2">
    <location>
        <begin position="213"/>
        <end position="350"/>
    </location>
</feature>
<keyword evidence="3" id="KW-0547">Nucleotide-binding</keyword>
<evidence type="ECO:0000259" key="2">
    <source>
        <dbReference type="Pfam" id="PF13635"/>
    </source>
</evidence>
<dbReference type="EMBL" id="BAABIQ010000043">
    <property type="protein sequence ID" value="GAA4803201.1"/>
    <property type="molecule type" value="Genomic_DNA"/>
</dbReference>
<keyword evidence="3" id="KW-0067">ATP-binding</keyword>
<name>A0ABP9C1E1_9SPHI</name>
<dbReference type="InterPro" id="IPR027417">
    <property type="entry name" value="P-loop_NTPase"/>
</dbReference>
<dbReference type="RefSeq" id="WP_345233829.1">
    <property type="nucleotide sequence ID" value="NZ_BAABIQ010000043.1"/>
</dbReference>
<dbReference type="Pfam" id="PF13173">
    <property type="entry name" value="AAA_14"/>
    <property type="match status" value="1"/>
</dbReference>
<dbReference type="SUPFAM" id="SSF52540">
    <property type="entry name" value="P-loop containing nucleoside triphosphate hydrolases"/>
    <property type="match status" value="1"/>
</dbReference>
<reference evidence="4" key="1">
    <citation type="journal article" date="2019" name="Int. J. Syst. Evol. Microbiol.">
        <title>The Global Catalogue of Microorganisms (GCM) 10K type strain sequencing project: providing services to taxonomists for standard genome sequencing and annotation.</title>
        <authorList>
            <consortium name="The Broad Institute Genomics Platform"/>
            <consortium name="The Broad Institute Genome Sequencing Center for Infectious Disease"/>
            <person name="Wu L."/>
            <person name="Ma J."/>
        </authorList>
    </citation>
    <scope>NUCLEOTIDE SEQUENCE [LARGE SCALE GENOMIC DNA]</scope>
    <source>
        <strain evidence="4">JCM 18200</strain>
    </source>
</reference>
<keyword evidence="4" id="KW-1185">Reference proteome</keyword>
<feature type="domain" description="AAA" evidence="1">
    <location>
        <begin position="17"/>
        <end position="147"/>
    </location>
</feature>
<evidence type="ECO:0000313" key="4">
    <source>
        <dbReference type="Proteomes" id="UP001501411"/>
    </source>
</evidence>
<dbReference type="InterPro" id="IPR025420">
    <property type="entry name" value="DUF4143"/>
</dbReference>
<dbReference type="PANTHER" id="PTHR33295:SF18">
    <property type="entry name" value="AAA+ ATPASE DOMAIN-CONTAINING PROTEIN"/>
    <property type="match status" value="1"/>
</dbReference>
<evidence type="ECO:0000313" key="3">
    <source>
        <dbReference type="EMBL" id="GAA4803201.1"/>
    </source>
</evidence>